<feature type="transmembrane region" description="Helical" evidence="1">
    <location>
        <begin position="195"/>
        <end position="223"/>
    </location>
</feature>
<feature type="transmembrane region" description="Helical" evidence="1">
    <location>
        <begin position="320"/>
        <end position="342"/>
    </location>
</feature>
<dbReference type="RefSeq" id="WP_182527562.1">
    <property type="nucleotide sequence ID" value="NZ_JACJHT010000002.1"/>
</dbReference>
<dbReference type="EMBL" id="JACJHT010000002">
    <property type="protein sequence ID" value="MBA9039373.1"/>
    <property type="molecule type" value="Genomic_DNA"/>
</dbReference>
<feature type="transmembrane region" description="Helical" evidence="1">
    <location>
        <begin position="55"/>
        <end position="79"/>
    </location>
</feature>
<feature type="transmembrane region" description="Helical" evidence="1">
    <location>
        <begin position="124"/>
        <end position="145"/>
    </location>
</feature>
<gene>
    <name evidence="2" type="ORF">HNP21_002480</name>
</gene>
<feature type="transmembrane region" description="Helical" evidence="1">
    <location>
        <begin position="165"/>
        <end position="183"/>
    </location>
</feature>
<proteinExistence type="predicted"/>
<accession>A0A7W3NAI5</accession>
<dbReference type="AlphaFoldDB" id="A0A7W3NAI5"/>
<evidence type="ECO:0000256" key="1">
    <source>
        <dbReference type="SAM" id="Phobius"/>
    </source>
</evidence>
<keyword evidence="1" id="KW-0812">Transmembrane</keyword>
<protein>
    <submittedName>
        <fullName evidence="2">Uncharacterized protein</fullName>
    </submittedName>
</protein>
<keyword evidence="3" id="KW-1185">Reference proteome</keyword>
<keyword evidence="1" id="KW-0472">Membrane</keyword>
<reference evidence="2" key="1">
    <citation type="submission" date="2020-08" db="EMBL/GenBank/DDBJ databases">
        <title>Functional genomics of gut bacteria from endangered species of beetles.</title>
        <authorList>
            <person name="Carlos-Shanley C."/>
        </authorList>
    </citation>
    <scope>NUCLEOTIDE SEQUENCE [LARGE SCALE GENOMIC DNA]</scope>
    <source>
        <strain evidence="2">S00060</strain>
    </source>
</reference>
<feature type="transmembrane region" description="Helical" evidence="1">
    <location>
        <begin position="349"/>
        <end position="368"/>
    </location>
</feature>
<evidence type="ECO:0000313" key="3">
    <source>
        <dbReference type="Proteomes" id="UP000543174"/>
    </source>
</evidence>
<organism evidence="2 3">
    <name type="scientific">Priestia aryabhattai</name>
    <name type="common">Bacillus aryabhattai</name>
    <dbReference type="NCBI Taxonomy" id="412384"/>
    <lineage>
        <taxon>Bacteria</taxon>
        <taxon>Bacillati</taxon>
        <taxon>Bacillota</taxon>
        <taxon>Bacilli</taxon>
        <taxon>Bacillales</taxon>
        <taxon>Bacillaceae</taxon>
        <taxon>Priestia</taxon>
    </lineage>
</organism>
<feature type="transmembrane region" description="Helical" evidence="1">
    <location>
        <begin position="20"/>
        <end position="43"/>
    </location>
</feature>
<feature type="transmembrane region" description="Helical" evidence="1">
    <location>
        <begin position="85"/>
        <end position="103"/>
    </location>
</feature>
<keyword evidence="1" id="KW-1133">Transmembrane helix</keyword>
<evidence type="ECO:0000313" key="2">
    <source>
        <dbReference type="EMBL" id="MBA9039373.1"/>
    </source>
</evidence>
<name>A0A7W3NAI5_PRIAR</name>
<feature type="transmembrane region" description="Helical" evidence="1">
    <location>
        <begin position="374"/>
        <end position="394"/>
    </location>
</feature>
<dbReference type="Proteomes" id="UP000543174">
    <property type="component" value="Unassembled WGS sequence"/>
</dbReference>
<sequence length="405" mass="46659">MFLRLLLIIVLFSNWLEEWIPLFTFTDEILALVLLILGLIKIVTVKKHEKVFTNLEVLVFILISIVYFIGVISTIFSNVDTTFPLQIYTLFADVKYILIYFGARILLRYYVTNSQELYSFIVKLSYLFTLLSLSIFVLDLIFNFMQGYSNRFGLKNVAYGFGHPAEFSLCIILLTALNLYFSLRFKHKINYVYVILNLLLLFTAGRVTAIAFYITLILLILFFRYFRRYVFIGAVVSFTSAIIFTFNKFNETFINVQEPRGILMVTSLDIAKRFFPFGSGLGTFGSNASRTNYSELYYQYGFDKIWGLAPWHDVFLTDSYWAMIIGEYGLIASFINLIALLLLLVNSYYISKGIFGVVIFSPILYIVINTPVDTTIVANSSLPLMFVAALLISLRLTEFNNTDRQ</sequence>
<feature type="transmembrane region" description="Helical" evidence="1">
    <location>
        <begin position="229"/>
        <end position="249"/>
    </location>
</feature>
<comment type="caution">
    <text evidence="2">The sequence shown here is derived from an EMBL/GenBank/DDBJ whole genome shotgun (WGS) entry which is preliminary data.</text>
</comment>